<reference evidence="1" key="2">
    <citation type="journal article" date="2015" name="Data Brief">
        <title>Shoot transcriptome of the giant reed, Arundo donax.</title>
        <authorList>
            <person name="Barrero R.A."/>
            <person name="Guerrero F.D."/>
            <person name="Moolhuijzen P."/>
            <person name="Goolsby J.A."/>
            <person name="Tidwell J."/>
            <person name="Bellgard S.E."/>
            <person name="Bellgard M.I."/>
        </authorList>
    </citation>
    <scope>NUCLEOTIDE SEQUENCE</scope>
    <source>
        <tissue evidence="1">Shoot tissue taken approximately 20 cm above the soil surface</tissue>
    </source>
</reference>
<name>A0A0A8ZKQ2_ARUDO</name>
<dbReference type="AlphaFoldDB" id="A0A0A8ZKQ2"/>
<protein>
    <submittedName>
        <fullName evidence="1">Uncharacterized protein</fullName>
    </submittedName>
</protein>
<sequence>MSPQIHYLISYTGLDVQGVQCLVFLRQHWLYFGPPTIPIIEHKSPASWSPLSPEYAAQLLVTISSSINQGEFAQGSFETSTFSHTCISENSDPILVKTKAHGTPCINKHSSPCNIHPEWETIMHQTPLELLNFWLAGQLPNFVPVDNTCAMYITYSMRRASSFLFTG</sequence>
<dbReference type="EMBL" id="GBRH01260580">
    <property type="protein sequence ID" value="JAD37315.1"/>
    <property type="molecule type" value="Transcribed_RNA"/>
</dbReference>
<accession>A0A0A8ZKQ2</accession>
<evidence type="ECO:0000313" key="1">
    <source>
        <dbReference type="EMBL" id="JAD37315.1"/>
    </source>
</evidence>
<proteinExistence type="predicted"/>
<reference evidence="1" key="1">
    <citation type="submission" date="2014-09" db="EMBL/GenBank/DDBJ databases">
        <authorList>
            <person name="Magalhaes I.L.F."/>
            <person name="Oliveira U."/>
            <person name="Santos F.R."/>
            <person name="Vidigal T.H.D.A."/>
            <person name="Brescovit A.D."/>
            <person name="Santos A.J."/>
        </authorList>
    </citation>
    <scope>NUCLEOTIDE SEQUENCE</scope>
    <source>
        <tissue evidence="1">Shoot tissue taken approximately 20 cm above the soil surface</tissue>
    </source>
</reference>
<organism evidence="1">
    <name type="scientific">Arundo donax</name>
    <name type="common">Giant reed</name>
    <name type="synonym">Donax arundinaceus</name>
    <dbReference type="NCBI Taxonomy" id="35708"/>
    <lineage>
        <taxon>Eukaryota</taxon>
        <taxon>Viridiplantae</taxon>
        <taxon>Streptophyta</taxon>
        <taxon>Embryophyta</taxon>
        <taxon>Tracheophyta</taxon>
        <taxon>Spermatophyta</taxon>
        <taxon>Magnoliopsida</taxon>
        <taxon>Liliopsida</taxon>
        <taxon>Poales</taxon>
        <taxon>Poaceae</taxon>
        <taxon>PACMAD clade</taxon>
        <taxon>Arundinoideae</taxon>
        <taxon>Arundineae</taxon>
        <taxon>Arundo</taxon>
    </lineage>
</organism>